<feature type="transmembrane region" description="Helical" evidence="2">
    <location>
        <begin position="36"/>
        <end position="57"/>
    </location>
</feature>
<dbReference type="AlphaFoldDB" id="A0A4Q7M1U0"/>
<feature type="chain" id="PRO_5020945271" evidence="3">
    <location>
        <begin position="18"/>
        <end position="119"/>
    </location>
</feature>
<keyword evidence="2" id="KW-0812">Transmembrane</keyword>
<dbReference type="RefSeq" id="WP_130411372.1">
    <property type="nucleotide sequence ID" value="NZ_SGWX01000001.1"/>
</dbReference>
<keyword evidence="2" id="KW-1133">Transmembrane helix</keyword>
<dbReference type="Proteomes" id="UP000293852">
    <property type="component" value="Unassembled WGS sequence"/>
</dbReference>
<keyword evidence="3" id="KW-0732">Signal</keyword>
<organism evidence="4 5">
    <name type="scientific">Xylanimonas ulmi</name>
    <dbReference type="NCBI Taxonomy" id="228973"/>
    <lineage>
        <taxon>Bacteria</taxon>
        <taxon>Bacillati</taxon>
        <taxon>Actinomycetota</taxon>
        <taxon>Actinomycetes</taxon>
        <taxon>Micrococcales</taxon>
        <taxon>Promicromonosporaceae</taxon>
        <taxon>Xylanimonas</taxon>
    </lineage>
</organism>
<evidence type="ECO:0000256" key="1">
    <source>
        <dbReference type="SAM" id="MobiDB-lite"/>
    </source>
</evidence>
<reference evidence="4 5" key="1">
    <citation type="submission" date="2019-02" db="EMBL/GenBank/DDBJ databases">
        <title>Sequencing the genomes of 1000 actinobacteria strains.</title>
        <authorList>
            <person name="Klenk H.-P."/>
        </authorList>
    </citation>
    <scope>NUCLEOTIDE SEQUENCE [LARGE SCALE GENOMIC DNA]</scope>
    <source>
        <strain evidence="4 5">DSM 16932</strain>
    </source>
</reference>
<sequence length="119" mass="11962">MSALALATGITAGLAAAAPSPSPSPAKQLDATTVTPGIAGFIATFLLVLAAIGLFLLMSRSLRRTGHNARLRGLEVPESAQGVRRGRLPVRRAEPTAPGVLDGGTPFAAPDAPGQSPDA</sequence>
<name>A0A4Q7M1U0_9MICO</name>
<protein>
    <submittedName>
        <fullName evidence="4">Uncharacterized protein</fullName>
    </submittedName>
</protein>
<evidence type="ECO:0000256" key="2">
    <source>
        <dbReference type="SAM" id="Phobius"/>
    </source>
</evidence>
<feature type="region of interest" description="Disordered" evidence="1">
    <location>
        <begin position="77"/>
        <end position="119"/>
    </location>
</feature>
<evidence type="ECO:0000313" key="4">
    <source>
        <dbReference type="EMBL" id="RZS59879.1"/>
    </source>
</evidence>
<proteinExistence type="predicted"/>
<evidence type="ECO:0000256" key="3">
    <source>
        <dbReference type="SAM" id="SignalP"/>
    </source>
</evidence>
<evidence type="ECO:0000313" key="5">
    <source>
        <dbReference type="Proteomes" id="UP000293852"/>
    </source>
</evidence>
<dbReference type="EMBL" id="SGWX01000001">
    <property type="protein sequence ID" value="RZS59879.1"/>
    <property type="molecule type" value="Genomic_DNA"/>
</dbReference>
<feature type="signal peptide" evidence="3">
    <location>
        <begin position="1"/>
        <end position="17"/>
    </location>
</feature>
<keyword evidence="5" id="KW-1185">Reference proteome</keyword>
<dbReference type="OrthoDB" id="4966959at2"/>
<accession>A0A4Q7M1U0</accession>
<keyword evidence="2" id="KW-0472">Membrane</keyword>
<comment type="caution">
    <text evidence="4">The sequence shown here is derived from an EMBL/GenBank/DDBJ whole genome shotgun (WGS) entry which is preliminary data.</text>
</comment>
<gene>
    <name evidence="4" type="ORF">EV386_0115</name>
</gene>